<evidence type="ECO:0000313" key="2">
    <source>
        <dbReference type="EMBL" id="KAF2728945.1"/>
    </source>
</evidence>
<dbReference type="AlphaFoldDB" id="A0A9P4QM81"/>
<dbReference type="GO" id="GO:0019171">
    <property type="term" value="F:(3R)-hydroxyacyl-[acyl-carrier-protein] dehydratase activity"/>
    <property type="evidence" value="ECO:0007669"/>
    <property type="project" value="TreeGrafter"/>
</dbReference>
<dbReference type="InterPro" id="IPR052741">
    <property type="entry name" value="Mitochondrial_HTD2"/>
</dbReference>
<feature type="compositionally biased region" description="Low complexity" evidence="1">
    <location>
        <begin position="524"/>
        <end position="536"/>
    </location>
</feature>
<dbReference type="PANTHER" id="PTHR28152:SF1">
    <property type="entry name" value="HYDROXYACYL-THIOESTER DEHYDRATASE TYPE 2, MITOCHONDRIAL"/>
    <property type="match status" value="1"/>
</dbReference>
<dbReference type="Gene3D" id="3.10.129.10">
    <property type="entry name" value="Hotdog Thioesterase"/>
    <property type="match status" value="1"/>
</dbReference>
<feature type="region of interest" description="Disordered" evidence="1">
    <location>
        <begin position="401"/>
        <end position="438"/>
    </location>
</feature>
<comment type="caution">
    <text evidence="2">The sequence shown here is derived from an EMBL/GenBank/DDBJ whole genome shotgun (WGS) entry which is preliminary data.</text>
</comment>
<reference evidence="2" key="1">
    <citation type="journal article" date="2020" name="Stud. Mycol.">
        <title>101 Dothideomycetes genomes: a test case for predicting lifestyles and emergence of pathogens.</title>
        <authorList>
            <person name="Haridas S."/>
            <person name="Albert R."/>
            <person name="Binder M."/>
            <person name="Bloem J."/>
            <person name="Labutti K."/>
            <person name="Salamov A."/>
            <person name="Andreopoulos B."/>
            <person name="Baker S."/>
            <person name="Barry K."/>
            <person name="Bills G."/>
            <person name="Bluhm B."/>
            <person name="Cannon C."/>
            <person name="Castanera R."/>
            <person name="Culley D."/>
            <person name="Daum C."/>
            <person name="Ezra D."/>
            <person name="Gonzalez J."/>
            <person name="Henrissat B."/>
            <person name="Kuo A."/>
            <person name="Liang C."/>
            <person name="Lipzen A."/>
            <person name="Lutzoni F."/>
            <person name="Magnuson J."/>
            <person name="Mondo S."/>
            <person name="Nolan M."/>
            <person name="Ohm R."/>
            <person name="Pangilinan J."/>
            <person name="Park H.-J."/>
            <person name="Ramirez L."/>
            <person name="Alfaro M."/>
            <person name="Sun H."/>
            <person name="Tritt A."/>
            <person name="Yoshinaga Y."/>
            <person name="Zwiers L.-H."/>
            <person name="Turgeon B."/>
            <person name="Goodwin S."/>
            <person name="Spatafora J."/>
            <person name="Crous P."/>
            <person name="Grigoriev I."/>
        </authorList>
    </citation>
    <scope>NUCLEOTIDE SEQUENCE</scope>
    <source>
        <strain evidence="2">CBS 125425</strain>
    </source>
</reference>
<gene>
    <name evidence="2" type="ORF">EJ04DRAFT_503224</name>
</gene>
<name>A0A9P4QM81_9PLEO</name>
<dbReference type="InterPro" id="IPR029069">
    <property type="entry name" value="HotDog_dom_sf"/>
</dbReference>
<dbReference type="PANTHER" id="PTHR28152">
    <property type="entry name" value="HYDROXYACYL-THIOESTER DEHYDRATASE TYPE 2, MITOCHONDRIAL"/>
    <property type="match status" value="1"/>
</dbReference>
<dbReference type="OrthoDB" id="3257538at2759"/>
<proteinExistence type="predicted"/>
<evidence type="ECO:0000313" key="3">
    <source>
        <dbReference type="Proteomes" id="UP000799444"/>
    </source>
</evidence>
<evidence type="ECO:0000256" key="1">
    <source>
        <dbReference type="SAM" id="MobiDB-lite"/>
    </source>
</evidence>
<dbReference type="SUPFAM" id="SSF54637">
    <property type="entry name" value="Thioesterase/thiol ester dehydrase-isomerase"/>
    <property type="match status" value="1"/>
</dbReference>
<accession>A0A9P4QM81</accession>
<sequence>MQWLSPRHGRGFVAPRALSSLGRRHVSNPPPPKWFEPLRQEMLNRDLGSTVALLNPRDNETLAVTLEPFIRNSFFPSEAGVPVGNFIFPLGSHLVHFYDVVPTNALLPDGTDKRHSPGGKFKRRLWAGGSMRLDMDKYYSAVRGWASFQRIHAHERIKEVELRGQGASKKLFVTIERRFGAVADLADCGGSASDALAGQTGRGDEWGAASLVEERTLVFLKQRPDETEKLAYGVVKFAKCTPLGEPHFSRSLTPSPALLFRYSALTFNAHAIHLDPEYARQVEGHPGLLVHGPLSLTFMLALVQAHLEKLPGPRQAIQSIEYRNLAPLYSGIPLRVCAKEKKRPRTKKSRTYDVWIEVKGEMGGMAVKGTIRTSLVPRSADAPTSEGSVSDKPRAVLAAQLNASDAQPESRKTPTKSTPSSHAMEKEAPSDNTSPTLFRHVNSTKRTFWRSILAPPPRSRNALAPLRSRYVLHPLKSKVSRPSSKRSIGGSSLVRRVTSSLSVRPRVQRSPTASPTRHFFFVSPTASPTASPTHPHFPISPSYQRPSRSPARLQPLCHRHLVSPASQDPTLADT</sequence>
<feature type="region of interest" description="Disordered" evidence="1">
    <location>
        <begin position="524"/>
        <end position="551"/>
    </location>
</feature>
<dbReference type="Proteomes" id="UP000799444">
    <property type="component" value="Unassembled WGS sequence"/>
</dbReference>
<protein>
    <recommendedName>
        <fullName evidence="4">MaoC-like domain-containing protein</fullName>
    </recommendedName>
</protein>
<organism evidence="2 3">
    <name type="scientific">Polyplosphaeria fusca</name>
    <dbReference type="NCBI Taxonomy" id="682080"/>
    <lineage>
        <taxon>Eukaryota</taxon>
        <taxon>Fungi</taxon>
        <taxon>Dikarya</taxon>
        <taxon>Ascomycota</taxon>
        <taxon>Pezizomycotina</taxon>
        <taxon>Dothideomycetes</taxon>
        <taxon>Pleosporomycetidae</taxon>
        <taxon>Pleosporales</taxon>
        <taxon>Tetraplosphaeriaceae</taxon>
        <taxon>Polyplosphaeria</taxon>
    </lineage>
</organism>
<keyword evidence="3" id="KW-1185">Reference proteome</keyword>
<dbReference type="EMBL" id="ML996261">
    <property type="protein sequence ID" value="KAF2728945.1"/>
    <property type="molecule type" value="Genomic_DNA"/>
</dbReference>
<evidence type="ECO:0008006" key="4">
    <source>
        <dbReference type="Google" id="ProtNLM"/>
    </source>
</evidence>
<dbReference type="GO" id="GO:0005739">
    <property type="term" value="C:mitochondrion"/>
    <property type="evidence" value="ECO:0007669"/>
    <property type="project" value="TreeGrafter"/>
</dbReference>